<evidence type="ECO:0000313" key="1">
    <source>
        <dbReference type="EMBL" id="KAB8241507.1"/>
    </source>
</evidence>
<gene>
    <name evidence="1" type="ORF">BDV35DRAFT_65243</name>
</gene>
<sequence length="86" mass="9309">MCITDSVRGAPLPSVCRRNGCGEAQLVRCRQHNQKNQPMVCIGLIVSGAVSSNPVRTVVILPTAIAFEMEVAVVWDISRCVTVKEV</sequence>
<name>A0A5N6GI63_ASPFL</name>
<dbReference type="AlphaFoldDB" id="A0A5N6GI63"/>
<dbReference type="Proteomes" id="UP000325434">
    <property type="component" value="Unassembled WGS sequence"/>
</dbReference>
<dbReference type="EMBL" id="ML734689">
    <property type="protein sequence ID" value="KAB8241507.1"/>
    <property type="molecule type" value="Genomic_DNA"/>
</dbReference>
<proteinExistence type="predicted"/>
<protein>
    <submittedName>
        <fullName evidence="1">Uncharacterized protein</fullName>
    </submittedName>
</protein>
<reference evidence="1" key="1">
    <citation type="submission" date="2019-04" db="EMBL/GenBank/DDBJ databases">
        <title>Friends and foes A comparative genomics study of 23 Aspergillus species from section Flavi.</title>
        <authorList>
            <consortium name="DOE Joint Genome Institute"/>
            <person name="Kjaerbolling I."/>
            <person name="Vesth T."/>
            <person name="Frisvad J.C."/>
            <person name="Nybo J.L."/>
            <person name="Theobald S."/>
            <person name="Kildgaard S."/>
            <person name="Isbrandt T."/>
            <person name="Kuo A."/>
            <person name="Sato A."/>
            <person name="Lyhne E.K."/>
            <person name="Kogle M.E."/>
            <person name="Wiebenga A."/>
            <person name="Kun R.S."/>
            <person name="Lubbers R.J."/>
            <person name="Makela M.R."/>
            <person name="Barry K."/>
            <person name="Chovatia M."/>
            <person name="Clum A."/>
            <person name="Daum C."/>
            <person name="Haridas S."/>
            <person name="He G."/>
            <person name="LaButti K."/>
            <person name="Lipzen A."/>
            <person name="Mondo S."/>
            <person name="Riley R."/>
            <person name="Salamov A."/>
            <person name="Simmons B.A."/>
            <person name="Magnuson J.K."/>
            <person name="Henrissat B."/>
            <person name="Mortensen U.H."/>
            <person name="Larsen T.O."/>
            <person name="Devries R.P."/>
            <person name="Grigoriev I.V."/>
            <person name="Machida M."/>
            <person name="Baker S.E."/>
            <person name="Andersen M.R."/>
        </authorList>
    </citation>
    <scope>NUCLEOTIDE SEQUENCE [LARGE SCALE GENOMIC DNA]</scope>
    <source>
        <strain evidence="1">CBS 121.62</strain>
    </source>
</reference>
<organism evidence="1">
    <name type="scientific">Aspergillus flavus</name>
    <dbReference type="NCBI Taxonomy" id="5059"/>
    <lineage>
        <taxon>Eukaryota</taxon>
        <taxon>Fungi</taxon>
        <taxon>Dikarya</taxon>
        <taxon>Ascomycota</taxon>
        <taxon>Pezizomycotina</taxon>
        <taxon>Eurotiomycetes</taxon>
        <taxon>Eurotiomycetidae</taxon>
        <taxon>Eurotiales</taxon>
        <taxon>Aspergillaceae</taxon>
        <taxon>Aspergillus</taxon>
        <taxon>Aspergillus subgen. Circumdati</taxon>
    </lineage>
</organism>
<accession>A0A5N6GI63</accession>